<dbReference type="EMBL" id="JANUAU010000004">
    <property type="protein sequence ID" value="MCS3677571.1"/>
    <property type="molecule type" value="Genomic_DNA"/>
</dbReference>
<dbReference type="Proteomes" id="UP001155027">
    <property type="component" value="Unassembled WGS sequence"/>
</dbReference>
<organism evidence="1 2">
    <name type="scientific">Salinibacter ruber</name>
    <dbReference type="NCBI Taxonomy" id="146919"/>
    <lineage>
        <taxon>Bacteria</taxon>
        <taxon>Pseudomonadati</taxon>
        <taxon>Rhodothermota</taxon>
        <taxon>Rhodothermia</taxon>
        <taxon>Rhodothermales</taxon>
        <taxon>Salinibacteraceae</taxon>
        <taxon>Salinibacter</taxon>
    </lineage>
</organism>
<dbReference type="AlphaFoldDB" id="A0A9X2Q6E7"/>
<evidence type="ECO:0000313" key="1">
    <source>
        <dbReference type="EMBL" id="MCS3677571.1"/>
    </source>
</evidence>
<proteinExistence type="predicted"/>
<accession>A0A9X2Q6E7</accession>
<name>A0A9X2Q6E7_9BACT</name>
<gene>
    <name evidence="1" type="ORF">GGP71_001494</name>
</gene>
<sequence>MWTSLLHLMIVVVKICMSQNCRASLPYELARFYGDKMTQTGLKTTLSPLTVSPQTFPSGGPVAKTYTF</sequence>
<evidence type="ECO:0000313" key="2">
    <source>
        <dbReference type="Proteomes" id="UP001155027"/>
    </source>
</evidence>
<comment type="caution">
    <text evidence="1">The sequence shown here is derived from an EMBL/GenBank/DDBJ whole genome shotgun (WGS) entry which is preliminary data.</text>
</comment>
<protein>
    <submittedName>
        <fullName evidence="1">Membrane-associated PAP2 superfamily phosphatase</fullName>
    </submittedName>
</protein>
<reference evidence="1" key="1">
    <citation type="submission" date="2022-08" db="EMBL/GenBank/DDBJ databases">
        <title>Genomic Encyclopedia of Type Strains, Phase V (KMG-V): Genome sequencing to study the core and pangenomes of soil and plant-associated prokaryotes.</title>
        <authorList>
            <person name="Whitman W."/>
        </authorList>
    </citation>
    <scope>NUCLEOTIDE SEQUENCE</scope>
    <source>
        <strain evidence="1">0</strain>
    </source>
</reference>